<dbReference type="PROSITE" id="PS50830">
    <property type="entry name" value="TNASE_3"/>
    <property type="match status" value="1"/>
</dbReference>
<name>A0ABQ1QBZ6_9BACI</name>
<keyword evidence="2" id="KW-0255">Endonuclease</keyword>
<dbReference type="PROSITE" id="PS01123">
    <property type="entry name" value="TNASE_1"/>
    <property type="match status" value="1"/>
</dbReference>
<accession>A0ABQ1QBZ6</accession>
<dbReference type="Proteomes" id="UP000642571">
    <property type="component" value="Unassembled WGS sequence"/>
</dbReference>
<dbReference type="InterPro" id="IPR002071">
    <property type="entry name" value="Thermonucl_AS"/>
</dbReference>
<keyword evidence="5" id="KW-0472">Membrane</keyword>
<sequence length="378" mass="42341">MNNVFIILVLLSLFGLIVGLIAPKLAIFWNKNQASRKKILKIYPAIFAISFILGALTAPPLEEEKEQPAVSDEVDTVEEEASEKTEEKPTSSGEESKENQNNEKKSSEDSEQTESKDSSEEVNVASREENDKEPKSSEEDKAPSKENDSKEKEDSPYEQATVSRVVDGDTIEVTYNGTTEDVRLLLVDTPEVKHPSKPVQEFGPEASTYAKKMLTPGTKVELEFDGPKRDKYDRLLAYIWVDGQNFNKALLENGYARLAYRYDPPYTHYETFMKAQNQAKSQNLGIWSVEGNYVQDDGFHQEVLVSESAEEQTQQQETTKEQNRTTGLPYDPDGPDRDCGDFDSHETAQAFFEAAGGPEEDPHRLDGSDEDGLACESL</sequence>
<feature type="compositionally biased region" description="Basic and acidic residues" evidence="4">
    <location>
        <begin position="334"/>
        <end position="346"/>
    </location>
</feature>
<evidence type="ECO:0000256" key="2">
    <source>
        <dbReference type="ARBA" id="ARBA00022759"/>
    </source>
</evidence>
<feature type="compositionally biased region" description="Acidic residues" evidence="4">
    <location>
        <begin position="368"/>
        <end position="378"/>
    </location>
</feature>
<dbReference type="SMART" id="SM00318">
    <property type="entry name" value="SNc"/>
    <property type="match status" value="1"/>
</dbReference>
<keyword evidence="3" id="KW-0378">Hydrolase</keyword>
<feature type="compositionally biased region" description="Basic and acidic residues" evidence="4">
    <location>
        <begin position="82"/>
        <end position="119"/>
    </location>
</feature>
<evidence type="ECO:0000256" key="5">
    <source>
        <dbReference type="SAM" id="Phobius"/>
    </source>
</evidence>
<evidence type="ECO:0000259" key="6">
    <source>
        <dbReference type="PROSITE" id="PS50830"/>
    </source>
</evidence>
<feature type="compositionally biased region" description="Acidic residues" evidence="4">
    <location>
        <begin position="72"/>
        <end position="81"/>
    </location>
</feature>
<dbReference type="Pfam" id="PF00565">
    <property type="entry name" value="SNase"/>
    <property type="match status" value="1"/>
</dbReference>
<feature type="region of interest" description="Disordered" evidence="4">
    <location>
        <begin position="306"/>
        <end position="378"/>
    </location>
</feature>
<dbReference type="SUPFAM" id="SSF50199">
    <property type="entry name" value="Staphylococcal nuclease"/>
    <property type="match status" value="1"/>
</dbReference>
<feature type="domain" description="TNase-like" evidence="6">
    <location>
        <begin position="156"/>
        <end position="289"/>
    </location>
</feature>
<keyword evidence="5" id="KW-1133">Transmembrane helix</keyword>
<dbReference type="CDD" id="cd00175">
    <property type="entry name" value="SNc"/>
    <property type="match status" value="1"/>
</dbReference>
<dbReference type="EMBL" id="BMIN01000017">
    <property type="protein sequence ID" value="GGD22511.1"/>
    <property type="molecule type" value="Genomic_DNA"/>
</dbReference>
<gene>
    <name evidence="7" type="ORF">GCM10011389_32840</name>
</gene>
<dbReference type="PANTHER" id="PTHR12302:SF3">
    <property type="entry name" value="SERINE_THREONINE-PROTEIN KINASE 31"/>
    <property type="match status" value="1"/>
</dbReference>
<protein>
    <recommendedName>
        <fullName evidence="6">TNase-like domain-containing protein</fullName>
    </recommendedName>
</protein>
<keyword evidence="8" id="KW-1185">Reference proteome</keyword>
<feature type="compositionally biased region" description="Basic and acidic residues" evidence="4">
    <location>
        <begin position="126"/>
        <end position="155"/>
    </location>
</feature>
<evidence type="ECO:0000256" key="3">
    <source>
        <dbReference type="ARBA" id="ARBA00022801"/>
    </source>
</evidence>
<evidence type="ECO:0000313" key="8">
    <source>
        <dbReference type="Proteomes" id="UP000642571"/>
    </source>
</evidence>
<feature type="transmembrane region" description="Helical" evidence="5">
    <location>
        <begin position="6"/>
        <end position="30"/>
    </location>
</feature>
<dbReference type="RefSeq" id="WP_229721272.1">
    <property type="nucleotide sequence ID" value="NZ_BMIN01000017.1"/>
</dbReference>
<comment type="caution">
    <text evidence="7">The sequence shown here is derived from an EMBL/GenBank/DDBJ whole genome shotgun (WGS) entry which is preliminary data.</text>
</comment>
<dbReference type="PANTHER" id="PTHR12302">
    <property type="entry name" value="EBNA2 BINDING PROTEIN P100"/>
    <property type="match status" value="1"/>
</dbReference>
<evidence type="ECO:0000256" key="1">
    <source>
        <dbReference type="ARBA" id="ARBA00022722"/>
    </source>
</evidence>
<dbReference type="InterPro" id="IPR016071">
    <property type="entry name" value="Staphylococal_nuclease_OB-fold"/>
</dbReference>
<keyword evidence="5" id="KW-0812">Transmembrane</keyword>
<keyword evidence="1" id="KW-0540">Nuclease</keyword>
<organism evidence="7 8">
    <name type="scientific">Pontibacillus salipaludis</name>
    <dbReference type="NCBI Taxonomy" id="1697394"/>
    <lineage>
        <taxon>Bacteria</taxon>
        <taxon>Bacillati</taxon>
        <taxon>Bacillota</taxon>
        <taxon>Bacilli</taxon>
        <taxon>Bacillales</taxon>
        <taxon>Bacillaceae</taxon>
        <taxon>Pontibacillus</taxon>
    </lineage>
</organism>
<dbReference type="Gene3D" id="2.40.50.90">
    <property type="match status" value="1"/>
</dbReference>
<evidence type="ECO:0000256" key="4">
    <source>
        <dbReference type="SAM" id="MobiDB-lite"/>
    </source>
</evidence>
<reference evidence="8" key="1">
    <citation type="journal article" date="2019" name="Int. J. Syst. Evol. Microbiol.">
        <title>The Global Catalogue of Microorganisms (GCM) 10K type strain sequencing project: providing services to taxonomists for standard genome sequencing and annotation.</title>
        <authorList>
            <consortium name="The Broad Institute Genomics Platform"/>
            <consortium name="The Broad Institute Genome Sequencing Center for Infectious Disease"/>
            <person name="Wu L."/>
            <person name="Ma J."/>
        </authorList>
    </citation>
    <scope>NUCLEOTIDE SEQUENCE [LARGE SCALE GENOMIC DNA]</scope>
    <source>
        <strain evidence="8">CGMCC 1.15353</strain>
    </source>
</reference>
<feature type="transmembrane region" description="Helical" evidence="5">
    <location>
        <begin position="42"/>
        <end position="61"/>
    </location>
</feature>
<evidence type="ECO:0000313" key="7">
    <source>
        <dbReference type="EMBL" id="GGD22511.1"/>
    </source>
</evidence>
<feature type="region of interest" description="Disordered" evidence="4">
    <location>
        <begin position="63"/>
        <end position="165"/>
    </location>
</feature>
<dbReference type="InterPro" id="IPR035437">
    <property type="entry name" value="SNase_OB-fold_sf"/>
</dbReference>
<proteinExistence type="predicted"/>